<feature type="region of interest" description="Disordered" evidence="1">
    <location>
        <begin position="106"/>
        <end position="154"/>
    </location>
</feature>
<dbReference type="SMART" id="SM00060">
    <property type="entry name" value="FN3"/>
    <property type="match status" value="2"/>
</dbReference>
<dbReference type="GO" id="GO:0009374">
    <property type="term" value="F:biotin binding"/>
    <property type="evidence" value="ECO:0007669"/>
    <property type="project" value="InterPro"/>
</dbReference>
<evidence type="ECO:0000313" key="3">
    <source>
        <dbReference type="EMBL" id="QWY81841.1"/>
    </source>
</evidence>
<evidence type="ECO:0000313" key="4">
    <source>
        <dbReference type="Proteomes" id="UP000693682"/>
    </source>
</evidence>
<evidence type="ECO:0000259" key="2">
    <source>
        <dbReference type="PROSITE" id="PS50853"/>
    </source>
</evidence>
<accession>A0A8F3E5J0</accession>
<dbReference type="Proteomes" id="UP000693682">
    <property type="component" value="Segment"/>
</dbReference>
<feature type="domain" description="Fibronectin type-III" evidence="2">
    <location>
        <begin position="232"/>
        <end position="324"/>
    </location>
</feature>
<proteinExistence type="predicted"/>
<gene>
    <name evidence="3" type="primary">18</name>
    <name evidence="3" type="ORF">SEA_HONK_18</name>
</gene>
<dbReference type="PANTHER" id="PTHR24099">
    <property type="entry name" value="E3 UBIQUITIN-PROTEIN LIGASE TRIM36-RELATED"/>
    <property type="match status" value="1"/>
</dbReference>
<keyword evidence="4" id="KW-1185">Reference proteome</keyword>
<dbReference type="PROSITE" id="PS50853">
    <property type="entry name" value="FN3"/>
    <property type="match status" value="2"/>
</dbReference>
<feature type="compositionally biased region" description="Polar residues" evidence="1">
    <location>
        <begin position="106"/>
        <end position="119"/>
    </location>
</feature>
<dbReference type="PANTHER" id="PTHR24099:SF16">
    <property type="entry name" value="E3 UBIQUITIN-PROTEIN LIGASE MIDLINE-1-LIKE ISOFORM X1"/>
    <property type="match status" value="1"/>
</dbReference>
<dbReference type="InterPro" id="IPR036116">
    <property type="entry name" value="FN3_sf"/>
</dbReference>
<reference evidence="3" key="1">
    <citation type="submission" date="2021-04" db="EMBL/GenBank/DDBJ databases">
        <authorList>
            <person name="Ulbrich M."/>
            <person name="Aldana K.S."/>
            <person name="Brown J.W."/>
            <person name="Campbell D.M."/>
            <person name="Chai A.E."/>
            <person name="Dalson K.A."/>
            <person name="Dembinski E."/>
            <person name="Gomez D.E."/>
            <person name="Gupta K."/>
            <person name="Guyot M."/>
            <person name="Hocutt K.M."/>
            <person name="Holsinger J.M."/>
            <person name="Ibarra L.A."/>
            <person name="Jeon T.-Y."/>
            <person name="Mackenzie M."/>
            <person name="Marquez I.-P.P."/>
            <person name="Mathenge R.W."/>
            <person name="Mo B.F."/>
            <person name="Nelson S."/>
            <person name="Zepeda J."/>
            <person name="Zhang L.J."/>
            <person name="Ngo R."/>
            <person name="Tse V.Y."/>
            <person name="Garlena R.A."/>
            <person name="Russell D.A."/>
            <person name="Pope W.H."/>
            <person name="Jacobs-Sera D."/>
            <person name="Hatfull G.F."/>
            <person name="Reddi K."/>
            <person name="Moberg-Parker J."/>
            <person name="Freise A.C."/>
        </authorList>
    </citation>
    <scope>NUCLEOTIDE SEQUENCE</scope>
</reference>
<dbReference type="EMBL" id="MW862981">
    <property type="protein sequence ID" value="QWY81841.1"/>
    <property type="molecule type" value="Genomic_DNA"/>
</dbReference>
<name>A0A8F3E5J0_9CAUD</name>
<sequence length="367" mass="38959">MTEGWGALNGSGNQQVYINVYREGQDWGGNFSRYRIQVVYKGNGWGSYTGYTQYWSASTSLGHAWSGTFTIPSSNSGDIWLLNTTFDVGADGNGYGPGFNSSASIDTNHTSIGDGSVTVSEGAPPRIPKRPSTPGNPTFSEATPTSVRVSWTGSTDDRGAAVDAYLLRRRDTVNGPYTDVSQQNNTSRVVTGLTPNQTYVWSVYAHNGAVDNGGYSDQTAQVSYTQPGPPEAPAAPTLSAVGPDRFTVSWTAPDNNGLTITSYEVQWATDSGFTAGTGSASDSASPYVLTGRSPSTKYWVRVRATNSAGTSAWSSSASTTTLSALYFIDPATNVAEPVVLHYWNGSTYEPVQVLIDPELDGTFVTAG</sequence>
<dbReference type="Gene3D" id="2.60.40.10">
    <property type="entry name" value="Immunoglobulins"/>
    <property type="match status" value="2"/>
</dbReference>
<protein>
    <submittedName>
        <fullName evidence="3">Minor tail protein</fullName>
    </submittedName>
</protein>
<dbReference type="PROSITE" id="PS51326">
    <property type="entry name" value="AVIDIN_2"/>
    <property type="match status" value="1"/>
</dbReference>
<feature type="compositionally biased region" description="Polar residues" evidence="1">
    <location>
        <begin position="133"/>
        <end position="154"/>
    </location>
</feature>
<dbReference type="InterPro" id="IPR050617">
    <property type="entry name" value="E3_ligase_FN3/SPRY"/>
</dbReference>
<feature type="domain" description="Fibronectin type-III" evidence="2">
    <location>
        <begin position="133"/>
        <end position="228"/>
    </location>
</feature>
<dbReference type="InterPro" id="IPR005468">
    <property type="entry name" value="Avidin/str"/>
</dbReference>
<dbReference type="InterPro" id="IPR013783">
    <property type="entry name" value="Ig-like_fold"/>
</dbReference>
<evidence type="ECO:0000256" key="1">
    <source>
        <dbReference type="SAM" id="MobiDB-lite"/>
    </source>
</evidence>
<dbReference type="Pfam" id="PF00041">
    <property type="entry name" value="fn3"/>
    <property type="match status" value="2"/>
</dbReference>
<dbReference type="InterPro" id="IPR003961">
    <property type="entry name" value="FN3_dom"/>
</dbReference>
<dbReference type="CDD" id="cd00063">
    <property type="entry name" value="FN3"/>
    <property type="match status" value="2"/>
</dbReference>
<dbReference type="SUPFAM" id="SSF49265">
    <property type="entry name" value="Fibronectin type III"/>
    <property type="match status" value="1"/>
</dbReference>
<organism evidence="3 4">
    <name type="scientific">Microbacterium phage Honk</name>
    <dbReference type="NCBI Taxonomy" id="2836095"/>
    <lineage>
        <taxon>Viruses</taxon>
        <taxon>Duplodnaviria</taxon>
        <taxon>Heunggongvirae</taxon>
        <taxon>Uroviricota</taxon>
        <taxon>Caudoviricetes</taxon>
        <taxon>Casidaviridae</taxon>
        <taxon>Honkvirus</taxon>
        <taxon>Honkvirus honk</taxon>
    </lineage>
</organism>